<keyword evidence="3" id="KW-1185">Reference proteome</keyword>
<evidence type="ECO:0000313" key="3">
    <source>
        <dbReference type="Proteomes" id="UP000232323"/>
    </source>
</evidence>
<dbReference type="SUPFAM" id="SSF160532">
    <property type="entry name" value="Ava3019-like"/>
    <property type="match status" value="1"/>
</dbReference>
<dbReference type="InterPro" id="IPR014953">
    <property type="entry name" value="DUF1824"/>
</dbReference>
<dbReference type="Gene3D" id="3.30.360.10">
    <property type="entry name" value="Dihydrodipicolinate Reductase, domain 2"/>
    <property type="match status" value="1"/>
</dbReference>
<dbReference type="Proteomes" id="UP000232323">
    <property type="component" value="Unassembled WGS sequence"/>
</dbReference>
<dbReference type="Pfam" id="PF08854">
    <property type="entry name" value="DUF1824"/>
    <property type="match status" value="1"/>
</dbReference>
<dbReference type="AlphaFoldDB" id="A0A250XEZ3"/>
<protein>
    <submittedName>
        <fullName evidence="2">Uncharacterized protein</fullName>
    </submittedName>
</protein>
<evidence type="ECO:0000256" key="1">
    <source>
        <dbReference type="SAM" id="MobiDB-lite"/>
    </source>
</evidence>
<name>A0A250XEZ3_9CHLO</name>
<evidence type="ECO:0000313" key="2">
    <source>
        <dbReference type="EMBL" id="GAX81350.1"/>
    </source>
</evidence>
<organism evidence="2 3">
    <name type="scientific">Chlamydomonas eustigma</name>
    <dbReference type="NCBI Taxonomy" id="1157962"/>
    <lineage>
        <taxon>Eukaryota</taxon>
        <taxon>Viridiplantae</taxon>
        <taxon>Chlorophyta</taxon>
        <taxon>core chlorophytes</taxon>
        <taxon>Chlorophyceae</taxon>
        <taxon>CS clade</taxon>
        <taxon>Chlamydomonadales</taxon>
        <taxon>Chlamydomonadaceae</taxon>
        <taxon>Chlamydomonas</taxon>
    </lineage>
</organism>
<comment type="caution">
    <text evidence="2">The sequence shown here is derived from an EMBL/GenBank/DDBJ whole genome shotgun (WGS) entry which is preliminary data.</text>
</comment>
<reference evidence="2 3" key="1">
    <citation type="submission" date="2017-08" db="EMBL/GenBank/DDBJ databases">
        <title>Acidophilic green algal genome provides insights into adaptation to an acidic environment.</title>
        <authorList>
            <person name="Hirooka S."/>
            <person name="Hirose Y."/>
            <person name="Kanesaki Y."/>
            <person name="Higuchi S."/>
            <person name="Fujiwara T."/>
            <person name="Onuma R."/>
            <person name="Era A."/>
            <person name="Ohbayashi R."/>
            <person name="Uzuka A."/>
            <person name="Nozaki H."/>
            <person name="Yoshikawa H."/>
            <person name="Miyagishima S.Y."/>
        </authorList>
    </citation>
    <scope>NUCLEOTIDE SEQUENCE [LARGE SCALE GENOMIC DNA]</scope>
    <source>
        <strain evidence="2 3">NIES-2499</strain>
    </source>
</reference>
<gene>
    <name evidence="2" type="ORF">CEUSTIGMA_g8781.t1</name>
</gene>
<sequence>MNFVSHSKASCSLNVCPGREQALMFHVPQLRFSKVFSNSQRFKSVKISLQDATSRPSRKVMLDMLLDYSRKQFNGRPHHLTSSREGREELREIIMAIYSSRPSTTPPGDTNYTPVTSNDAEDTTLRSDLLLLGIMASDVKMAMRGFRDWCQALNLDYVLPENRVPGSLSLSEVKGSVYLKYNSVSKACYLSPYAGQERGVLLQLGQDRLLGHFPLGLWDEDHSNPTPKF</sequence>
<accession>A0A250XEZ3</accession>
<dbReference type="EMBL" id="BEGY01000064">
    <property type="protein sequence ID" value="GAX81350.1"/>
    <property type="molecule type" value="Genomic_DNA"/>
</dbReference>
<dbReference type="OrthoDB" id="536772at2759"/>
<feature type="compositionally biased region" description="Polar residues" evidence="1">
    <location>
        <begin position="100"/>
        <end position="118"/>
    </location>
</feature>
<proteinExistence type="predicted"/>
<feature type="region of interest" description="Disordered" evidence="1">
    <location>
        <begin position="100"/>
        <end position="119"/>
    </location>
</feature>